<evidence type="ECO:0000313" key="3">
    <source>
        <dbReference type="EMBL" id="CAH0516586.1"/>
    </source>
</evidence>
<dbReference type="EMBL" id="CAKLCB010000177">
    <property type="protein sequence ID" value="CAH0516586.1"/>
    <property type="molecule type" value="Genomic_DNA"/>
</dbReference>
<evidence type="ECO:0000256" key="2">
    <source>
        <dbReference type="SAM" id="MobiDB-lite"/>
    </source>
</evidence>
<evidence type="ECO:0000256" key="1">
    <source>
        <dbReference type="SAM" id="Coils"/>
    </source>
</evidence>
<dbReference type="Proteomes" id="UP001158986">
    <property type="component" value="Unassembled WGS sequence"/>
</dbReference>
<proteinExistence type="predicted"/>
<accession>A0ABN8CWG0</accession>
<feature type="compositionally biased region" description="Low complexity" evidence="2">
    <location>
        <begin position="231"/>
        <end position="241"/>
    </location>
</feature>
<name>A0ABN8CWG0_9STRA</name>
<keyword evidence="4" id="KW-1185">Reference proteome</keyword>
<reference evidence="3 4" key="1">
    <citation type="submission" date="2021-11" db="EMBL/GenBank/DDBJ databases">
        <authorList>
            <person name="Islam A."/>
            <person name="Islam S."/>
            <person name="Flora M.S."/>
            <person name="Rahman M."/>
            <person name="Ziaur R.M."/>
            <person name="Epstein J.H."/>
            <person name="Hassan M."/>
            <person name="Klassen M."/>
            <person name="Woodard K."/>
            <person name="Webb A."/>
            <person name="Webby R.J."/>
            <person name="El Zowalaty M.E."/>
        </authorList>
    </citation>
    <scope>NUCLEOTIDE SEQUENCE [LARGE SCALE GENOMIC DNA]</scope>
    <source>
        <strain evidence="3">Pbs1</strain>
    </source>
</reference>
<feature type="compositionally biased region" description="Basic and acidic residues" evidence="2">
    <location>
        <begin position="246"/>
        <end position="257"/>
    </location>
</feature>
<sequence length="263" mass="30161">MSKKRCSVNKWSIEVYDYERKAITDEAVGGIDLRRGYWIHCKWCNTTLKTTSFSLVSWKCHTKTKTHLVREQKTGDGSSQPQVISCSSQSSVHSLTTSLQESGKVSLGGQSIEDHESLMLVRRDLYKNKQDQARHEKDVNNVINAMTNLITEQQSDLNSLQDKVYDMKHEIQELKKELNIFHCKKTEQKNMRAPQKKIAALTSFTTRHIPESRGFPKKTEGGHNNGAWFRSSGKNSSSNNNKMKRNTSDMDNFEKRFRLTGRG</sequence>
<protein>
    <submittedName>
        <fullName evidence="3">Uncharacterized protein</fullName>
    </submittedName>
</protein>
<organism evidence="3 4">
    <name type="scientific">Peronospora belbahrii</name>
    <dbReference type="NCBI Taxonomy" id="622444"/>
    <lineage>
        <taxon>Eukaryota</taxon>
        <taxon>Sar</taxon>
        <taxon>Stramenopiles</taxon>
        <taxon>Oomycota</taxon>
        <taxon>Peronosporomycetes</taxon>
        <taxon>Peronosporales</taxon>
        <taxon>Peronosporaceae</taxon>
        <taxon>Peronospora</taxon>
    </lineage>
</organism>
<comment type="caution">
    <text evidence="3">The sequence shown here is derived from an EMBL/GenBank/DDBJ whole genome shotgun (WGS) entry which is preliminary data.</text>
</comment>
<keyword evidence="1" id="KW-0175">Coiled coil</keyword>
<feature type="region of interest" description="Disordered" evidence="2">
    <location>
        <begin position="210"/>
        <end position="263"/>
    </location>
</feature>
<feature type="coiled-coil region" evidence="1">
    <location>
        <begin position="143"/>
        <end position="177"/>
    </location>
</feature>
<gene>
    <name evidence="3" type="ORF">PBS001_LOCUS3244</name>
</gene>
<evidence type="ECO:0000313" key="4">
    <source>
        <dbReference type="Proteomes" id="UP001158986"/>
    </source>
</evidence>